<evidence type="ECO:0000256" key="1">
    <source>
        <dbReference type="SAM" id="Phobius"/>
    </source>
</evidence>
<feature type="transmembrane region" description="Helical" evidence="1">
    <location>
        <begin position="128"/>
        <end position="145"/>
    </location>
</feature>
<gene>
    <name evidence="2" type="ORF">ElyMa_004740200</name>
</gene>
<keyword evidence="1" id="KW-1133">Transmembrane helix</keyword>
<keyword evidence="1" id="KW-0812">Transmembrane</keyword>
<dbReference type="EMBL" id="BMAT01009507">
    <property type="protein sequence ID" value="GFS07752.1"/>
    <property type="molecule type" value="Genomic_DNA"/>
</dbReference>
<keyword evidence="1" id="KW-0472">Membrane</keyword>
<organism evidence="2 3">
    <name type="scientific">Elysia marginata</name>
    <dbReference type="NCBI Taxonomy" id="1093978"/>
    <lineage>
        <taxon>Eukaryota</taxon>
        <taxon>Metazoa</taxon>
        <taxon>Spiralia</taxon>
        <taxon>Lophotrochozoa</taxon>
        <taxon>Mollusca</taxon>
        <taxon>Gastropoda</taxon>
        <taxon>Heterobranchia</taxon>
        <taxon>Euthyneura</taxon>
        <taxon>Panpulmonata</taxon>
        <taxon>Sacoglossa</taxon>
        <taxon>Placobranchoidea</taxon>
        <taxon>Plakobranchidae</taxon>
        <taxon>Elysia</taxon>
    </lineage>
</organism>
<dbReference type="AlphaFoldDB" id="A0AAV4IGQ6"/>
<sequence>MEVLPDPYIFYPLPPWRAQGKGDTMLLFKPVGLMDTHQYPHLRRIPDQCPYPHCLNPLGRSPRGRLRRRRLLGRGGLPARDVPPALRLVRLKFPGILHMESILSKSTSGLVLYLSYGFCNSWGFLDSFSFGISLLIYPCISYIFLHPGRPTRHRARTKGRRYSAPWLLRQGYPGEEDPSPLVTSRLNSMGHTALPSTIEKARPKWCVDGRPAKFTSTTRIPTLLLTGRISRPTRCPIVGREEDLEG</sequence>
<dbReference type="Proteomes" id="UP000762676">
    <property type="component" value="Unassembled WGS sequence"/>
</dbReference>
<accession>A0AAV4IGQ6</accession>
<reference evidence="2 3" key="1">
    <citation type="journal article" date="2021" name="Elife">
        <title>Chloroplast acquisition without the gene transfer in kleptoplastic sea slugs, Plakobranchus ocellatus.</title>
        <authorList>
            <person name="Maeda T."/>
            <person name="Takahashi S."/>
            <person name="Yoshida T."/>
            <person name="Shimamura S."/>
            <person name="Takaki Y."/>
            <person name="Nagai Y."/>
            <person name="Toyoda A."/>
            <person name="Suzuki Y."/>
            <person name="Arimoto A."/>
            <person name="Ishii H."/>
            <person name="Satoh N."/>
            <person name="Nishiyama T."/>
            <person name="Hasebe M."/>
            <person name="Maruyama T."/>
            <person name="Minagawa J."/>
            <person name="Obokata J."/>
            <person name="Shigenobu S."/>
        </authorList>
    </citation>
    <scope>NUCLEOTIDE SEQUENCE [LARGE SCALE GENOMIC DNA]</scope>
</reference>
<comment type="caution">
    <text evidence="2">The sequence shown here is derived from an EMBL/GenBank/DDBJ whole genome shotgun (WGS) entry which is preliminary data.</text>
</comment>
<keyword evidence="3" id="KW-1185">Reference proteome</keyword>
<evidence type="ECO:0000313" key="3">
    <source>
        <dbReference type="Proteomes" id="UP000762676"/>
    </source>
</evidence>
<name>A0AAV4IGQ6_9GAST</name>
<proteinExistence type="predicted"/>
<protein>
    <submittedName>
        <fullName evidence="2">Uncharacterized protein</fullName>
    </submittedName>
</protein>
<evidence type="ECO:0000313" key="2">
    <source>
        <dbReference type="EMBL" id="GFS07752.1"/>
    </source>
</evidence>